<evidence type="ECO:0000313" key="2">
    <source>
        <dbReference type="EMBL" id="NML96107.1"/>
    </source>
</evidence>
<dbReference type="InterPro" id="IPR007712">
    <property type="entry name" value="RelE/ParE_toxin"/>
</dbReference>
<evidence type="ECO:0000313" key="3">
    <source>
        <dbReference type="Proteomes" id="UP000583556"/>
    </source>
</evidence>
<dbReference type="InterPro" id="IPR035093">
    <property type="entry name" value="RelE/ParE_toxin_dom_sf"/>
</dbReference>
<dbReference type="AlphaFoldDB" id="A0A7Y0BT69"/>
<dbReference type="EMBL" id="JABBGM010000017">
    <property type="protein sequence ID" value="NML96107.1"/>
    <property type="molecule type" value="Genomic_DNA"/>
</dbReference>
<name>A0A7Y0BT69_9SPHN</name>
<dbReference type="Pfam" id="PF05016">
    <property type="entry name" value="ParE_toxin"/>
    <property type="match status" value="1"/>
</dbReference>
<sequence>MRRIEVVYRPEAVDDLEEIYRFIRDNSHDADTARAVVGQIRDRCRRICEVPHGGTPRDDLAPGIRTVLFKRRAVIAYRVLPDAVEITNIFYGGRDFDALYRGQFADEDGNFLKG</sequence>
<comment type="caution">
    <text evidence="2">The sequence shown here is derived from an EMBL/GenBank/DDBJ whole genome shotgun (WGS) entry which is preliminary data.</text>
</comment>
<dbReference type="Gene3D" id="3.30.2310.20">
    <property type="entry name" value="RelE-like"/>
    <property type="match status" value="1"/>
</dbReference>
<proteinExistence type="predicted"/>
<evidence type="ECO:0000256" key="1">
    <source>
        <dbReference type="ARBA" id="ARBA00022649"/>
    </source>
</evidence>
<protein>
    <submittedName>
        <fullName evidence="2">Type II toxin-antitoxin system RelE/ParE family toxin</fullName>
    </submittedName>
</protein>
<dbReference type="RefSeq" id="WP_169495313.1">
    <property type="nucleotide sequence ID" value="NZ_JABBGM010000017.1"/>
</dbReference>
<keyword evidence="3" id="KW-1185">Reference proteome</keyword>
<keyword evidence="1" id="KW-1277">Toxin-antitoxin system</keyword>
<gene>
    <name evidence="2" type="ORF">HHL27_20790</name>
</gene>
<reference evidence="2 3" key="1">
    <citation type="submission" date="2020-04" db="EMBL/GenBank/DDBJ databases">
        <title>Novosphingobium sp. TW-4 isolated from soil.</title>
        <authorList>
            <person name="Dahal R.H."/>
            <person name="Chaudhary D.K."/>
        </authorList>
    </citation>
    <scope>NUCLEOTIDE SEQUENCE [LARGE SCALE GENOMIC DNA]</scope>
    <source>
        <strain evidence="2 3">TW-4</strain>
    </source>
</reference>
<dbReference type="Proteomes" id="UP000583556">
    <property type="component" value="Unassembled WGS sequence"/>
</dbReference>
<organism evidence="2 3">
    <name type="scientific">Novosphingobium olei</name>
    <dbReference type="NCBI Taxonomy" id="2728851"/>
    <lineage>
        <taxon>Bacteria</taxon>
        <taxon>Pseudomonadati</taxon>
        <taxon>Pseudomonadota</taxon>
        <taxon>Alphaproteobacteria</taxon>
        <taxon>Sphingomonadales</taxon>
        <taxon>Sphingomonadaceae</taxon>
        <taxon>Novosphingobium</taxon>
    </lineage>
</organism>
<accession>A0A7Y0BT69</accession>